<dbReference type="InterPro" id="IPR007492">
    <property type="entry name" value="LytTR_DNA-bd_dom"/>
</dbReference>
<keyword evidence="1" id="KW-0597">Phosphoprotein</keyword>
<evidence type="ECO:0000313" key="5">
    <source>
        <dbReference type="Proteomes" id="UP000182409"/>
    </source>
</evidence>
<dbReference type="Pfam" id="PF00072">
    <property type="entry name" value="Response_reg"/>
    <property type="match status" value="1"/>
</dbReference>
<dbReference type="InterPro" id="IPR001789">
    <property type="entry name" value="Sig_transdc_resp-reg_receiver"/>
</dbReference>
<feature type="modified residue" description="4-aspartylphosphate" evidence="1">
    <location>
        <position position="53"/>
    </location>
</feature>
<dbReference type="PROSITE" id="PS50930">
    <property type="entry name" value="HTH_LYTTR"/>
    <property type="match status" value="1"/>
</dbReference>
<feature type="domain" description="Response regulatory" evidence="2">
    <location>
        <begin position="2"/>
        <end position="115"/>
    </location>
</feature>
<dbReference type="Proteomes" id="UP000182409">
    <property type="component" value="Unassembled WGS sequence"/>
</dbReference>
<reference evidence="4 5" key="1">
    <citation type="submission" date="2016-10" db="EMBL/GenBank/DDBJ databases">
        <authorList>
            <person name="de Groot N.N."/>
        </authorList>
    </citation>
    <scope>NUCLEOTIDE SEQUENCE [LARGE SCALE GENOMIC DNA]</scope>
    <source>
        <strain evidence="4 5">AB35.6</strain>
    </source>
</reference>
<dbReference type="SMART" id="SM00850">
    <property type="entry name" value="LytTR"/>
    <property type="match status" value="1"/>
</dbReference>
<evidence type="ECO:0000259" key="2">
    <source>
        <dbReference type="PROSITE" id="PS50110"/>
    </source>
</evidence>
<dbReference type="EMBL" id="FNSD01000001">
    <property type="protein sequence ID" value="SEB50928.1"/>
    <property type="molecule type" value="Genomic_DNA"/>
</dbReference>
<dbReference type="PANTHER" id="PTHR37299:SF1">
    <property type="entry name" value="STAGE 0 SPORULATION PROTEIN A HOMOLOG"/>
    <property type="match status" value="1"/>
</dbReference>
<gene>
    <name evidence="4" type="ORF">SAMN05443244_0878</name>
</gene>
<dbReference type="PANTHER" id="PTHR37299">
    <property type="entry name" value="TRANSCRIPTIONAL REGULATOR-RELATED"/>
    <property type="match status" value="1"/>
</dbReference>
<evidence type="ECO:0000313" key="4">
    <source>
        <dbReference type="EMBL" id="SEB50928.1"/>
    </source>
</evidence>
<dbReference type="AlphaFoldDB" id="A0A1H4JYJ8"/>
<accession>A0A1H4JYJ8</accession>
<dbReference type="GO" id="GO:0000156">
    <property type="term" value="F:phosphorelay response regulator activity"/>
    <property type="evidence" value="ECO:0007669"/>
    <property type="project" value="InterPro"/>
</dbReference>
<dbReference type="Gene3D" id="2.40.50.1020">
    <property type="entry name" value="LytTr DNA-binding domain"/>
    <property type="match status" value="1"/>
</dbReference>
<evidence type="ECO:0000256" key="1">
    <source>
        <dbReference type="PROSITE-ProRule" id="PRU00169"/>
    </source>
</evidence>
<dbReference type="SMART" id="SM00448">
    <property type="entry name" value="REC"/>
    <property type="match status" value="1"/>
</dbReference>
<dbReference type="InterPro" id="IPR011006">
    <property type="entry name" value="CheY-like_superfamily"/>
</dbReference>
<proteinExistence type="predicted"/>
<feature type="domain" description="HTH LytTR-type" evidence="3">
    <location>
        <begin position="143"/>
        <end position="247"/>
    </location>
</feature>
<dbReference type="Pfam" id="PF04397">
    <property type="entry name" value="LytTR"/>
    <property type="match status" value="1"/>
</dbReference>
<dbReference type="RefSeq" id="WP_074652521.1">
    <property type="nucleotide sequence ID" value="NZ_FNSD01000001.1"/>
</dbReference>
<dbReference type="Gene3D" id="3.40.50.2300">
    <property type="match status" value="1"/>
</dbReference>
<protein>
    <submittedName>
        <fullName evidence="4">Two component transcriptional regulator, LytTR family</fullName>
    </submittedName>
</protein>
<dbReference type="InterPro" id="IPR046947">
    <property type="entry name" value="LytR-like"/>
</dbReference>
<dbReference type="GO" id="GO:0003677">
    <property type="term" value="F:DNA binding"/>
    <property type="evidence" value="ECO:0007669"/>
    <property type="project" value="InterPro"/>
</dbReference>
<sequence length="247" mass="27656">MRLLIVEDEHLIRSGIRDDVRAIPQVEVAGECGSVAEAVDALQRMKIDLVLLDIQLPDGTGFDVVRTIGPAAMPAVIFITAYDQYAVQAFECSAVDYLLKPFDDLRLRASIEKVQSQLTQPASMLHRLESLLSNHAAPWLQRLVVRNEERIDLVPVDSIDWIESANNYAVLHCGAKTFVLGETLSGLEHRLDPQRFLRIHRQRIVNLSRVAALFPVAGGVYELELSDGTRFGTGRQYRDGIQKLIRS</sequence>
<name>A0A1H4JYJ8_9BACT</name>
<dbReference type="OrthoDB" id="9809318at2"/>
<dbReference type="SUPFAM" id="SSF52172">
    <property type="entry name" value="CheY-like"/>
    <property type="match status" value="1"/>
</dbReference>
<dbReference type="PROSITE" id="PS50110">
    <property type="entry name" value="RESPONSE_REGULATORY"/>
    <property type="match status" value="1"/>
</dbReference>
<organism evidence="4 5">
    <name type="scientific">Terriglobus roseus</name>
    <dbReference type="NCBI Taxonomy" id="392734"/>
    <lineage>
        <taxon>Bacteria</taxon>
        <taxon>Pseudomonadati</taxon>
        <taxon>Acidobacteriota</taxon>
        <taxon>Terriglobia</taxon>
        <taxon>Terriglobales</taxon>
        <taxon>Acidobacteriaceae</taxon>
        <taxon>Terriglobus</taxon>
    </lineage>
</organism>
<evidence type="ECO:0000259" key="3">
    <source>
        <dbReference type="PROSITE" id="PS50930"/>
    </source>
</evidence>